<keyword evidence="2" id="KW-1185">Reference proteome</keyword>
<name>A0ACD4NR29_9HYPH</name>
<protein>
    <submittedName>
        <fullName evidence="1">Decaprenyl-phosphate phosphoribosyltransferase</fullName>
        <ecNumber evidence="1">2.4.2.45</ecNumber>
    </submittedName>
</protein>
<proteinExistence type="predicted"/>
<dbReference type="EC" id="2.4.2.45" evidence="1"/>
<evidence type="ECO:0000313" key="2">
    <source>
        <dbReference type="Proteomes" id="UP001163223"/>
    </source>
</evidence>
<accession>A0ACD4NR29</accession>
<keyword evidence="1" id="KW-0808">Transferase</keyword>
<evidence type="ECO:0000313" key="1">
    <source>
        <dbReference type="EMBL" id="WAJ29236.1"/>
    </source>
</evidence>
<sequence length="315" mass="34625">MTETSGIDLDRVLPRRRLPSLGLKRRIESLPAPIRLLRPHQWVKNAFVAAPLFFTPDALGFDNVLRVAAGVMAFCLVASAVYILNDYMDREADRRHPVKRARPIASGAVSPNEALWLFALTLGGGLAWATWLDPIFGGLAAVYFLVNVAYSSGLKDVSIVDVLTITFGFILRVFAGAELIDVEPSVWIIMCTGLVALFLALAKRRDDLARSLGTGHRQALAGYTKPFLDAAISVVLGALLVAYIMYTTDSEVAARLNSEQLYFTVPFVLAGILRYLQIALVEERSGAPTMIVLSDRFLIVCMALWTLAFSLLIYM</sequence>
<dbReference type="Proteomes" id="UP001163223">
    <property type="component" value="Chromosome"/>
</dbReference>
<dbReference type="EMBL" id="CP113520">
    <property type="protein sequence ID" value="WAJ29236.1"/>
    <property type="molecule type" value="Genomic_DNA"/>
</dbReference>
<organism evidence="1 2">
    <name type="scientific">Antarcticirhabdus aurantiaca</name>
    <dbReference type="NCBI Taxonomy" id="2606717"/>
    <lineage>
        <taxon>Bacteria</taxon>
        <taxon>Pseudomonadati</taxon>
        <taxon>Pseudomonadota</taxon>
        <taxon>Alphaproteobacteria</taxon>
        <taxon>Hyphomicrobiales</taxon>
        <taxon>Aurantimonadaceae</taxon>
        <taxon>Antarcticirhabdus</taxon>
    </lineage>
</organism>
<reference evidence="1" key="1">
    <citation type="submission" date="2022-11" db="EMBL/GenBank/DDBJ databases">
        <title>beta-Carotene-producing bacterium, Jeongeuplla avenae sp. nov., alleviates the salt stress of Arabidopsis seedlings.</title>
        <authorList>
            <person name="Jiang L."/>
            <person name="Lee J."/>
        </authorList>
    </citation>
    <scope>NUCLEOTIDE SEQUENCE</scope>
    <source>
        <strain evidence="1">DY_R2A_6</strain>
    </source>
</reference>
<gene>
    <name evidence="1" type="ORF">OXU80_03080</name>
</gene>
<keyword evidence="1" id="KW-0328">Glycosyltransferase</keyword>